<feature type="domain" description="Anaphase-promoting complex subunit 4-like WD40" evidence="10">
    <location>
        <begin position="107"/>
        <end position="179"/>
    </location>
</feature>
<dbReference type="InterPro" id="IPR015943">
    <property type="entry name" value="WD40/YVTN_repeat-like_dom_sf"/>
</dbReference>
<evidence type="ECO:0000259" key="10">
    <source>
        <dbReference type="Pfam" id="PF12894"/>
    </source>
</evidence>
<dbReference type="GO" id="GO:0051015">
    <property type="term" value="F:actin filament binding"/>
    <property type="evidence" value="ECO:0007669"/>
    <property type="project" value="TreeGrafter"/>
</dbReference>
<dbReference type="KEGG" id="btab:109043894"/>
<accession>A0A9P0AAN7</accession>
<dbReference type="InterPro" id="IPR036322">
    <property type="entry name" value="WD40_repeat_dom_sf"/>
</dbReference>
<dbReference type="Proteomes" id="UP001152759">
    <property type="component" value="Chromosome 3"/>
</dbReference>
<dbReference type="OrthoDB" id="406844at2759"/>
<keyword evidence="5" id="KW-0677">Repeat</keyword>
<dbReference type="SMART" id="SM00320">
    <property type="entry name" value="WD40"/>
    <property type="match status" value="5"/>
</dbReference>
<evidence type="ECO:0000256" key="1">
    <source>
        <dbReference type="ARBA" id="ARBA00004245"/>
    </source>
</evidence>
<dbReference type="SUPFAM" id="SSF50978">
    <property type="entry name" value="WD40 repeat-like"/>
    <property type="match status" value="1"/>
</dbReference>
<dbReference type="GO" id="GO:0005885">
    <property type="term" value="C:Arp2/3 protein complex"/>
    <property type="evidence" value="ECO:0007669"/>
    <property type="project" value="UniProtKB-UniRule"/>
</dbReference>
<evidence type="ECO:0000256" key="2">
    <source>
        <dbReference type="ARBA" id="ARBA00006260"/>
    </source>
</evidence>
<dbReference type="AlphaFoldDB" id="A0A9P0AAN7"/>
<keyword evidence="7 8" id="KW-0206">Cytoskeleton</keyword>
<dbReference type="Pfam" id="PF12894">
    <property type="entry name" value="ANAPC4_WD40"/>
    <property type="match status" value="1"/>
</dbReference>
<evidence type="ECO:0000256" key="8">
    <source>
        <dbReference type="PIRNR" id="PIRNR038093"/>
    </source>
</evidence>
<comment type="subcellular location">
    <subcellularLocation>
        <location evidence="1">Cytoplasm</location>
        <location evidence="1">Cytoskeleton</location>
    </subcellularLocation>
</comment>
<evidence type="ECO:0000256" key="6">
    <source>
        <dbReference type="ARBA" id="ARBA00023203"/>
    </source>
</evidence>
<dbReference type="InterPro" id="IPR024977">
    <property type="entry name" value="Apc4-like_WD40_dom"/>
</dbReference>
<reference evidence="11" key="1">
    <citation type="submission" date="2021-12" db="EMBL/GenBank/DDBJ databases">
        <authorList>
            <person name="King R."/>
        </authorList>
    </citation>
    <scope>NUCLEOTIDE SEQUENCE</scope>
</reference>
<gene>
    <name evidence="11" type="ORF">BEMITA_LOCUS5923</name>
</gene>
<keyword evidence="3 8" id="KW-0963">Cytoplasm</keyword>
<organism evidence="11 12">
    <name type="scientific">Bemisia tabaci</name>
    <name type="common">Sweetpotato whitefly</name>
    <name type="synonym">Aleurodes tabaci</name>
    <dbReference type="NCBI Taxonomy" id="7038"/>
    <lineage>
        <taxon>Eukaryota</taxon>
        <taxon>Metazoa</taxon>
        <taxon>Ecdysozoa</taxon>
        <taxon>Arthropoda</taxon>
        <taxon>Hexapoda</taxon>
        <taxon>Insecta</taxon>
        <taxon>Pterygota</taxon>
        <taxon>Neoptera</taxon>
        <taxon>Paraneoptera</taxon>
        <taxon>Hemiptera</taxon>
        <taxon>Sternorrhyncha</taxon>
        <taxon>Aleyrodoidea</taxon>
        <taxon>Aleyrodidae</taxon>
        <taxon>Aleyrodinae</taxon>
        <taxon>Bemisia</taxon>
    </lineage>
</organism>
<dbReference type="Gene3D" id="2.130.10.10">
    <property type="entry name" value="YVTN repeat-like/Quinoprotein amine dehydrogenase"/>
    <property type="match status" value="1"/>
</dbReference>
<evidence type="ECO:0000313" key="12">
    <source>
        <dbReference type="Proteomes" id="UP001152759"/>
    </source>
</evidence>
<dbReference type="EMBL" id="OU963864">
    <property type="protein sequence ID" value="CAH0386857.1"/>
    <property type="molecule type" value="Genomic_DNA"/>
</dbReference>
<name>A0A9P0AAN7_BEMTA</name>
<dbReference type="InterPro" id="IPR001680">
    <property type="entry name" value="WD40_rpt"/>
</dbReference>
<evidence type="ECO:0000256" key="4">
    <source>
        <dbReference type="ARBA" id="ARBA00022574"/>
    </source>
</evidence>
<keyword evidence="4 9" id="KW-0853">WD repeat</keyword>
<dbReference type="PIRSF" id="PIRSF038093">
    <property type="entry name" value="ARP2/3_su1"/>
    <property type="match status" value="1"/>
</dbReference>
<dbReference type="PANTHER" id="PTHR10709:SF2">
    <property type="entry name" value="ACTIN-RELATED PROTEIN 2_3 COMPLEX SUBUNIT"/>
    <property type="match status" value="1"/>
</dbReference>
<comment type="function">
    <text evidence="8">Functions as component of the Arp2/3 complex which is involved in regulation of actin polymerization and together with an activating nucleation-promoting factor (NPF) mediates the formation of branched actin networks.</text>
</comment>
<keyword evidence="6 8" id="KW-0009">Actin-binding</keyword>
<dbReference type="PROSITE" id="PS50082">
    <property type="entry name" value="WD_REPEATS_2"/>
    <property type="match status" value="1"/>
</dbReference>
<dbReference type="Pfam" id="PF00400">
    <property type="entry name" value="WD40"/>
    <property type="match status" value="1"/>
</dbReference>
<dbReference type="InterPro" id="IPR017383">
    <property type="entry name" value="ARPC1"/>
</dbReference>
<evidence type="ECO:0000256" key="7">
    <source>
        <dbReference type="ARBA" id="ARBA00023212"/>
    </source>
</evidence>
<sequence>MSERHSFGVEPITCHAWNHDKTQLALSLNNQDVHIYEQNKVTNEWKLMHTLSQHELRVTGIDWAPRTNQIVTCSVDRNAYVWRLDSDGKWKPFLAMLRINRAATCVRWSPEENKFAAGTGARLISVSYFEKQNNWWLSKHIKKPIKSTVSCLDWHPNNMLLVVGTSDFKVKVYSVYIKDIEDPAPATSWGSKHVFGTPLAEFHNSSFGGGWVHSVAFSGDGNRICWVAHNSSINIADASNGNISVTSLKTQFLPFNNCMWVRPDSILVAGYSCCPLLFSVNAKNSITFVCKLDSSQKKESGGISAMRKFQSLDRQAKVEVNTSLETIHQNAITCTKIFSGVNGNVAKFSTSGLDGQLVIWDLNLLESSMQNMKIS</sequence>
<evidence type="ECO:0000256" key="9">
    <source>
        <dbReference type="PROSITE-ProRule" id="PRU00221"/>
    </source>
</evidence>
<proteinExistence type="inferred from homology"/>
<comment type="similarity">
    <text evidence="2 8">Belongs to the WD repeat ARPC1 family.</text>
</comment>
<protein>
    <recommendedName>
        <fullName evidence="8">Actin-related protein 2/3 complex subunit</fullName>
    </recommendedName>
</protein>
<keyword evidence="12" id="KW-1185">Reference proteome</keyword>
<feature type="repeat" description="WD" evidence="9">
    <location>
        <begin position="51"/>
        <end position="86"/>
    </location>
</feature>
<dbReference type="PROSITE" id="PS50294">
    <property type="entry name" value="WD_REPEATS_REGION"/>
    <property type="match status" value="1"/>
</dbReference>
<dbReference type="GO" id="GO:0034314">
    <property type="term" value="P:Arp2/3 complex-mediated actin nucleation"/>
    <property type="evidence" value="ECO:0007669"/>
    <property type="project" value="UniProtKB-UniRule"/>
</dbReference>
<evidence type="ECO:0000256" key="3">
    <source>
        <dbReference type="ARBA" id="ARBA00022490"/>
    </source>
</evidence>
<evidence type="ECO:0000313" key="11">
    <source>
        <dbReference type="EMBL" id="CAH0386857.1"/>
    </source>
</evidence>
<dbReference type="PANTHER" id="PTHR10709">
    <property type="entry name" value="ACTIN-RELATED PROTEIN 2/3 COMPLEX SUBUNIT 1"/>
    <property type="match status" value="1"/>
</dbReference>
<evidence type="ECO:0000256" key="5">
    <source>
        <dbReference type="ARBA" id="ARBA00022737"/>
    </source>
</evidence>